<keyword evidence="2" id="KW-0812">Transmembrane</keyword>
<dbReference type="InterPro" id="IPR056425">
    <property type="entry name" value="Beta-prop_BT_1020"/>
</dbReference>
<feature type="region of interest" description="Disordered" evidence="1">
    <location>
        <begin position="598"/>
        <end position="618"/>
    </location>
</feature>
<accession>A0AAE3JQK1</accession>
<dbReference type="InterPro" id="IPR054490">
    <property type="entry name" value="BT_1020-like_b-sandwich_1"/>
</dbReference>
<dbReference type="SUPFAM" id="SSF50939">
    <property type="entry name" value="Sialidases"/>
    <property type="match status" value="1"/>
</dbReference>
<keyword evidence="2" id="KW-1133">Transmembrane helix</keyword>
<evidence type="ECO:0000313" key="5">
    <source>
        <dbReference type="EMBL" id="MCG2462196.1"/>
    </source>
</evidence>
<dbReference type="Pfam" id="PF22585">
    <property type="entry name" value="Sialidase-like_CBM"/>
    <property type="match status" value="1"/>
</dbReference>
<comment type="caution">
    <text evidence="5">The sequence shown here is derived from an EMBL/GenBank/DDBJ whole genome shotgun (WGS) entry which is preliminary data.</text>
</comment>
<organism evidence="5 6">
    <name type="scientific">Cerina litoralis</name>
    <dbReference type="NCBI Taxonomy" id="2874477"/>
    <lineage>
        <taxon>Bacteria</taxon>
        <taxon>Pseudomonadati</taxon>
        <taxon>Bacteroidota</taxon>
        <taxon>Flavobacteriia</taxon>
        <taxon>Flavobacteriales</taxon>
        <taxon>Flavobacteriaceae</taxon>
        <taxon>Cerina</taxon>
    </lineage>
</organism>
<keyword evidence="2" id="KW-0472">Membrane</keyword>
<feature type="domain" description="BT-1020-like structural beta-sandwich" evidence="3">
    <location>
        <begin position="447"/>
        <end position="607"/>
    </location>
</feature>
<dbReference type="InterPro" id="IPR036278">
    <property type="entry name" value="Sialidase_sf"/>
</dbReference>
<feature type="domain" description="BT-1020-like N-terminal beta-propeller" evidence="4">
    <location>
        <begin position="49"/>
        <end position="274"/>
    </location>
</feature>
<evidence type="ECO:0000256" key="2">
    <source>
        <dbReference type="SAM" id="Phobius"/>
    </source>
</evidence>
<dbReference type="AlphaFoldDB" id="A0AAE3JQK1"/>
<evidence type="ECO:0000259" key="3">
    <source>
        <dbReference type="Pfam" id="PF22585"/>
    </source>
</evidence>
<reference evidence="5" key="1">
    <citation type="submission" date="2023-02" db="EMBL/GenBank/DDBJ databases">
        <title>Genome of Flavobacteriaceae gen. nov. sp. strain F89.</title>
        <authorList>
            <person name="Wang Y."/>
        </authorList>
    </citation>
    <scope>NUCLEOTIDE SEQUENCE</scope>
    <source>
        <strain evidence="5">F89</strain>
    </source>
</reference>
<dbReference type="Pfam" id="PF24067">
    <property type="entry name" value="Beta-prop_BT_1020"/>
    <property type="match status" value="1"/>
</dbReference>
<keyword evidence="6" id="KW-1185">Reference proteome</keyword>
<sequence length="638" mass="72733">MGNNHKKIGLFLGQKRADFYRFSYGITMFILSIALCPSAWGQTGSIDEPIRYTGGVTIDPTTHEAGLRYAIGVENIQTLRANRTHPEWSDGYGWTYSHASNLAYWNGQFYQHYLSGEADEHISPVQTLLITSKDGKEWSFPKVIFPPYKAPKGVEIPEGSTGYMMHQRMGFYVAPNGRLLTLGFYGHTEDPFRENGIGRVVRELYKDGTMGPIYFIRYDSETPWNETNTTYPFYKKSKDKGFLAACDSLLNDKLQTLQWFEEDNGADGFYSFNKSKQAFSWYKRKDGKTVGLWKHSFAALSEDDGQTFSDPVKVNTLVMSGGKMWGQQTEDGHYAISYNPIDNSEYRYPMALVTSEEGIAYDHLLLVQAEVPPRRFFGRWKDFGPCYMRGITAGNGNPPGDDMWMTYSMNKEDIWVCRIPVPIRYAVDKEVQDDFENMSVGGNIADWNTYSPKWAKIRLVAEKNGNKCLEMNDGDPYDYSRAIRVFQEGTELKARFRIKVQSRDTTQFDVDVTDRFGNRPVRISMGKDGFIRASNGSAMKPLIKYEVDQWVDFKIEMNTANLGSYSLFVDDTVILENAPTVMAVKSVERLSFRTGPFRNIPTRETPNEDFHPPLKNADGKQPLSSYLIDDVFIASTKK</sequence>
<protein>
    <submittedName>
        <fullName evidence="5">Exo-alpha-sialidase</fullName>
    </submittedName>
</protein>
<dbReference type="Proteomes" id="UP001200642">
    <property type="component" value="Unassembled WGS sequence"/>
</dbReference>
<evidence type="ECO:0000259" key="4">
    <source>
        <dbReference type="Pfam" id="PF24067"/>
    </source>
</evidence>
<dbReference type="EMBL" id="JAIRBC010000026">
    <property type="protein sequence ID" value="MCG2462196.1"/>
    <property type="molecule type" value="Genomic_DNA"/>
</dbReference>
<gene>
    <name evidence="5" type="ORF">K8352_15660</name>
</gene>
<evidence type="ECO:0000256" key="1">
    <source>
        <dbReference type="SAM" id="MobiDB-lite"/>
    </source>
</evidence>
<dbReference type="RefSeq" id="WP_317903336.1">
    <property type="nucleotide sequence ID" value="NZ_JAIRBC010000026.1"/>
</dbReference>
<name>A0AAE3JQK1_9FLAO</name>
<feature type="transmembrane region" description="Helical" evidence="2">
    <location>
        <begin position="21"/>
        <end position="40"/>
    </location>
</feature>
<proteinExistence type="predicted"/>
<evidence type="ECO:0000313" key="6">
    <source>
        <dbReference type="Proteomes" id="UP001200642"/>
    </source>
</evidence>